<proteinExistence type="predicted"/>
<gene>
    <name evidence="1" type="ORF">KSMBR1_2455</name>
</gene>
<dbReference type="EMBL" id="LT934425">
    <property type="protein sequence ID" value="SOH04942.1"/>
    <property type="molecule type" value="Genomic_DNA"/>
</dbReference>
<dbReference type="KEGG" id="kst:KSMBR1_2455"/>
<name>A0A2C9CGV7_KUEST</name>
<sequence length="84" mass="9915">MMRYMRWRARKTGSLLPWTKTSQEYSDFLSKDAGGIVVAKIYKRPVDETLTIFRKYYQSIKAEDVKENLVIITPEGVRIRRSAR</sequence>
<organism evidence="1 2">
    <name type="scientific">Kuenenia stuttgartiensis</name>
    <dbReference type="NCBI Taxonomy" id="174633"/>
    <lineage>
        <taxon>Bacteria</taxon>
        <taxon>Pseudomonadati</taxon>
        <taxon>Planctomycetota</taxon>
        <taxon>Candidatus Brocadiia</taxon>
        <taxon>Candidatus Brocadiales</taxon>
        <taxon>Candidatus Brocadiaceae</taxon>
        <taxon>Candidatus Kuenenia</taxon>
    </lineage>
</organism>
<protein>
    <submittedName>
        <fullName evidence="1">Uncharacterized protein</fullName>
    </submittedName>
</protein>
<dbReference type="Proteomes" id="UP000221734">
    <property type="component" value="Chromosome Kuenenia_stuttgartiensis_MBR1"/>
</dbReference>
<dbReference type="AlphaFoldDB" id="A0A2C9CGV7"/>
<evidence type="ECO:0000313" key="1">
    <source>
        <dbReference type="EMBL" id="SOH04942.1"/>
    </source>
</evidence>
<keyword evidence="2" id="KW-1185">Reference proteome</keyword>
<accession>A0A2C9CGV7</accession>
<reference evidence="2" key="1">
    <citation type="submission" date="2017-10" db="EMBL/GenBank/DDBJ databases">
        <authorList>
            <person name="Frank J."/>
        </authorList>
    </citation>
    <scope>NUCLEOTIDE SEQUENCE [LARGE SCALE GENOMIC DNA]</scope>
</reference>
<evidence type="ECO:0000313" key="2">
    <source>
        <dbReference type="Proteomes" id="UP000221734"/>
    </source>
</evidence>